<keyword evidence="3" id="KW-1185">Reference proteome</keyword>
<feature type="compositionally biased region" description="Low complexity" evidence="1">
    <location>
        <begin position="177"/>
        <end position="188"/>
    </location>
</feature>
<feature type="compositionally biased region" description="Basic residues" evidence="1">
    <location>
        <begin position="131"/>
        <end position="148"/>
    </location>
</feature>
<proteinExistence type="predicted"/>
<dbReference type="AlphaFoldDB" id="A0AAN8FLD2"/>
<protein>
    <submittedName>
        <fullName evidence="2">Uncharacterized protein</fullName>
    </submittedName>
</protein>
<accession>A0AAN8FLD2</accession>
<name>A0AAN8FLD2_TRICO</name>
<evidence type="ECO:0000313" key="3">
    <source>
        <dbReference type="Proteomes" id="UP001331761"/>
    </source>
</evidence>
<evidence type="ECO:0000313" key="2">
    <source>
        <dbReference type="EMBL" id="KAK5978680.1"/>
    </source>
</evidence>
<feature type="region of interest" description="Disordered" evidence="1">
    <location>
        <begin position="101"/>
        <end position="188"/>
    </location>
</feature>
<sequence>NCFLLLQNSAYPPQPQYIPTITEPQVHLGVREFRRQTQSFDDRSGGRDMQRISIDRRTVSDARQKTVQLLQPETSVAAACQSLWAAKGHLEELHALGISDPSSASTSFESNTDNSPATGSGETKSRAEPAHKKRLQYKLPKKSGRRLTLHIPEDETTRRSSSDVSPELRNVFRRRSSQQVDSRRTSSQCTSLGDRRVSVVHDGSPRVSIARDGTRRISAAHENPRRVSIAHDTPRRISAAQDGSRRISMVKDGSQRTSISHDGSRHTSIAYDGPRRESRDFQEFMEDVRRHSGDTHYERERDNDEAIRREMESRWLAEYIRDYYEVVHQRRKWRDMLYNLQNRRLLRELPIRPMLTEELPGRRVSLAGSRPRLEPLYEKQEQQRQDGRQRRHRNTFVRRVALSHDAVFLSRKPEDVDDRSLLLRRKFLSTAAVSSLDSTNSTESSAPDAIFASSVDSATSDLGEHGRMRPYSRQLTANPGSSVIVPYICYPDEVNCSR</sequence>
<feature type="non-terminal residue" evidence="2">
    <location>
        <position position="1"/>
    </location>
</feature>
<comment type="caution">
    <text evidence="2">The sequence shown here is derived from an EMBL/GenBank/DDBJ whole genome shotgun (WGS) entry which is preliminary data.</text>
</comment>
<gene>
    <name evidence="2" type="ORF">GCK32_007613</name>
</gene>
<feature type="compositionally biased region" description="Polar residues" evidence="1">
    <location>
        <begin position="101"/>
        <end position="122"/>
    </location>
</feature>
<dbReference type="Proteomes" id="UP001331761">
    <property type="component" value="Unassembled WGS sequence"/>
</dbReference>
<organism evidence="2 3">
    <name type="scientific">Trichostrongylus colubriformis</name>
    <name type="common">Black scour worm</name>
    <dbReference type="NCBI Taxonomy" id="6319"/>
    <lineage>
        <taxon>Eukaryota</taxon>
        <taxon>Metazoa</taxon>
        <taxon>Ecdysozoa</taxon>
        <taxon>Nematoda</taxon>
        <taxon>Chromadorea</taxon>
        <taxon>Rhabditida</taxon>
        <taxon>Rhabditina</taxon>
        <taxon>Rhabditomorpha</taxon>
        <taxon>Strongyloidea</taxon>
        <taxon>Trichostrongylidae</taxon>
        <taxon>Trichostrongylus</taxon>
    </lineage>
</organism>
<feature type="compositionally biased region" description="Basic and acidic residues" evidence="1">
    <location>
        <begin position="151"/>
        <end position="161"/>
    </location>
</feature>
<feature type="compositionally biased region" description="Basic and acidic residues" evidence="1">
    <location>
        <begin position="371"/>
        <end position="388"/>
    </location>
</feature>
<evidence type="ECO:0000256" key="1">
    <source>
        <dbReference type="SAM" id="MobiDB-lite"/>
    </source>
</evidence>
<feature type="region of interest" description="Disordered" evidence="1">
    <location>
        <begin position="362"/>
        <end position="393"/>
    </location>
</feature>
<dbReference type="EMBL" id="WIXE01009151">
    <property type="protein sequence ID" value="KAK5978680.1"/>
    <property type="molecule type" value="Genomic_DNA"/>
</dbReference>
<reference evidence="2 3" key="1">
    <citation type="submission" date="2019-10" db="EMBL/GenBank/DDBJ databases">
        <title>Assembly and Annotation for the nematode Trichostrongylus colubriformis.</title>
        <authorList>
            <person name="Martin J."/>
        </authorList>
    </citation>
    <scope>NUCLEOTIDE SEQUENCE [LARGE SCALE GENOMIC DNA]</scope>
    <source>
        <strain evidence="2">G859</strain>
        <tissue evidence="2">Whole worm</tissue>
    </source>
</reference>